<dbReference type="GeneID" id="83176272"/>
<evidence type="ECO:0000313" key="1">
    <source>
        <dbReference type="EMBL" id="KAJ5215502.1"/>
    </source>
</evidence>
<protein>
    <submittedName>
        <fullName evidence="1">Uncharacterized protein</fullName>
    </submittedName>
</protein>
<accession>A0A9W9N931</accession>
<reference evidence="1" key="1">
    <citation type="submission" date="2022-12" db="EMBL/GenBank/DDBJ databases">
        <authorList>
            <person name="Petersen C."/>
        </authorList>
    </citation>
    <scope>NUCLEOTIDE SEQUENCE</scope>
    <source>
        <strain evidence="1">IBT 15544</strain>
    </source>
</reference>
<reference evidence="1" key="2">
    <citation type="journal article" date="2023" name="IMA Fungus">
        <title>Comparative genomic study of the Penicillium genus elucidates a diverse pangenome and 15 lateral gene transfer events.</title>
        <authorList>
            <person name="Petersen C."/>
            <person name="Sorensen T."/>
            <person name="Nielsen M.R."/>
            <person name="Sondergaard T.E."/>
            <person name="Sorensen J.L."/>
            <person name="Fitzpatrick D.A."/>
            <person name="Frisvad J.C."/>
            <person name="Nielsen K.L."/>
        </authorList>
    </citation>
    <scope>NUCLEOTIDE SEQUENCE</scope>
    <source>
        <strain evidence="1">IBT 15544</strain>
    </source>
</reference>
<name>A0A9W9N931_9EURO</name>
<organism evidence="1 2">
    <name type="scientific">Penicillium cinerascens</name>
    <dbReference type="NCBI Taxonomy" id="70096"/>
    <lineage>
        <taxon>Eukaryota</taxon>
        <taxon>Fungi</taxon>
        <taxon>Dikarya</taxon>
        <taxon>Ascomycota</taxon>
        <taxon>Pezizomycotina</taxon>
        <taxon>Eurotiomycetes</taxon>
        <taxon>Eurotiomycetidae</taxon>
        <taxon>Eurotiales</taxon>
        <taxon>Aspergillaceae</taxon>
        <taxon>Penicillium</taxon>
    </lineage>
</organism>
<dbReference type="Proteomes" id="UP001150904">
    <property type="component" value="Unassembled WGS sequence"/>
</dbReference>
<dbReference type="EMBL" id="JAPQKR010000005">
    <property type="protein sequence ID" value="KAJ5215502.1"/>
    <property type="molecule type" value="Genomic_DNA"/>
</dbReference>
<keyword evidence="2" id="KW-1185">Reference proteome</keyword>
<comment type="caution">
    <text evidence="1">The sequence shown here is derived from an EMBL/GenBank/DDBJ whole genome shotgun (WGS) entry which is preliminary data.</text>
</comment>
<evidence type="ECO:0000313" key="2">
    <source>
        <dbReference type="Proteomes" id="UP001150904"/>
    </source>
</evidence>
<gene>
    <name evidence="1" type="ORF">N7498_001909</name>
</gene>
<dbReference type="AlphaFoldDB" id="A0A9W9N931"/>
<dbReference type="OrthoDB" id="4285155at2759"/>
<sequence length="152" mass="17612">MDPTERDTFIHKIFAKITQLQSIGLIKDDKDIIERNRLSLIWLEATSDSTPSSTKWRHSRSREKYREIEDVSSHLFLALVLTIPPSVCYTPNFQPVINYLVGLGDYKGFQFFLGLKEKEFFESVAVEQGYAGSPLYLDFMRTIFPGPESRRK</sequence>
<proteinExistence type="predicted"/>
<dbReference type="RefSeq" id="XP_058311315.1">
    <property type="nucleotide sequence ID" value="XM_058448971.1"/>
</dbReference>